<sequence length="135" mass="15533">METIVKDVTYTLYFGDEPVEVTSPLRFDKETGEEVPDKELYEAMTIKAHELYRERHNLVSPQDIVNFRKQTGLSLKQLATITSIDELWLQILEIGDLPSKEENVVLKAIISRPDLIESYLDETKSMQGVKKVANY</sequence>
<organism evidence="1 2">
    <name type="scientific">Streptococcus hyointestinalis</name>
    <dbReference type="NCBI Taxonomy" id="1337"/>
    <lineage>
        <taxon>Bacteria</taxon>
        <taxon>Bacillati</taxon>
        <taxon>Bacillota</taxon>
        <taxon>Bacilli</taxon>
        <taxon>Lactobacillales</taxon>
        <taxon>Streptococcaceae</taxon>
        <taxon>Streptococcus</taxon>
    </lineage>
</organism>
<evidence type="ECO:0000313" key="2">
    <source>
        <dbReference type="Proteomes" id="UP000254924"/>
    </source>
</evidence>
<dbReference type="Proteomes" id="UP000254924">
    <property type="component" value="Unassembled WGS sequence"/>
</dbReference>
<protein>
    <submittedName>
        <fullName evidence="1">Putative zinc finger/helix-turn-helix protein, YgiT family</fullName>
    </submittedName>
</protein>
<gene>
    <name evidence="1" type="ORF">NCTC12224_00187</name>
</gene>
<accession>A0A380K1V8</accession>
<evidence type="ECO:0000313" key="1">
    <source>
        <dbReference type="EMBL" id="SUN58163.1"/>
    </source>
</evidence>
<reference evidence="1 2" key="1">
    <citation type="submission" date="2018-06" db="EMBL/GenBank/DDBJ databases">
        <authorList>
            <consortium name="Pathogen Informatics"/>
            <person name="Doyle S."/>
        </authorList>
    </citation>
    <scope>NUCLEOTIDE SEQUENCE [LARGE SCALE GENOMIC DNA]</scope>
    <source>
        <strain evidence="1 2">NCTC12224</strain>
    </source>
</reference>
<name>A0A380K1V8_9STRE</name>
<dbReference type="OrthoDB" id="3213544at2"/>
<dbReference type="AlphaFoldDB" id="A0A380K1V8"/>
<dbReference type="EMBL" id="UHFN01000002">
    <property type="protein sequence ID" value="SUN58163.1"/>
    <property type="molecule type" value="Genomic_DNA"/>
</dbReference>
<proteinExistence type="predicted"/>
<keyword evidence="2" id="KW-1185">Reference proteome</keyword>